<feature type="transmembrane region" description="Helical" evidence="5">
    <location>
        <begin position="382"/>
        <end position="401"/>
    </location>
</feature>
<dbReference type="KEGG" id="dtm:BJL86_2351"/>
<dbReference type="Proteomes" id="UP000186104">
    <property type="component" value="Chromosome"/>
</dbReference>
<evidence type="ECO:0000256" key="3">
    <source>
        <dbReference type="ARBA" id="ARBA00022989"/>
    </source>
</evidence>
<feature type="transmembrane region" description="Helical" evidence="5">
    <location>
        <begin position="144"/>
        <end position="164"/>
    </location>
</feature>
<comment type="subcellular location">
    <subcellularLocation>
        <location evidence="1">Cell membrane</location>
        <topology evidence="1">Multi-pass membrane protein</topology>
    </subcellularLocation>
</comment>
<feature type="transmembrane region" description="Helical" evidence="5">
    <location>
        <begin position="351"/>
        <end position="376"/>
    </location>
</feature>
<dbReference type="AlphaFoldDB" id="A0A173LLD3"/>
<evidence type="ECO:0000313" key="8">
    <source>
        <dbReference type="Proteomes" id="UP000186104"/>
    </source>
</evidence>
<dbReference type="Pfam" id="PF07690">
    <property type="entry name" value="MFS_1"/>
    <property type="match status" value="1"/>
</dbReference>
<dbReference type="RefSeq" id="WP_067475999.1">
    <property type="nucleotide sequence ID" value="NZ_CP015961.1"/>
</dbReference>
<evidence type="ECO:0000256" key="2">
    <source>
        <dbReference type="ARBA" id="ARBA00022692"/>
    </source>
</evidence>
<feature type="transmembrane region" description="Helical" evidence="5">
    <location>
        <begin position="86"/>
        <end position="106"/>
    </location>
</feature>
<feature type="domain" description="Major facilitator superfamily (MFS) profile" evidence="6">
    <location>
        <begin position="18"/>
        <end position="406"/>
    </location>
</feature>
<evidence type="ECO:0000256" key="4">
    <source>
        <dbReference type="ARBA" id="ARBA00023136"/>
    </source>
</evidence>
<dbReference type="PROSITE" id="PS50850">
    <property type="entry name" value="MFS"/>
    <property type="match status" value="1"/>
</dbReference>
<evidence type="ECO:0000259" key="6">
    <source>
        <dbReference type="PROSITE" id="PS50850"/>
    </source>
</evidence>
<dbReference type="PROSITE" id="PS00217">
    <property type="entry name" value="SUGAR_TRANSPORT_2"/>
    <property type="match status" value="1"/>
</dbReference>
<feature type="transmembrane region" description="Helical" evidence="5">
    <location>
        <begin position="315"/>
        <end position="339"/>
    </location>
</feature>
<evidence type="ECO:0000313" key="7">
    <source>
        <dbReference type="EMBL" id="ANI93115.1"/>
    </source>
</evidence>
<reference evidence="7 8" key="1">
    <citation type="submission" date="2016-06" db="EMBL/GenBank/DDBJ databases">
        <title>Complete genome sequence of a saline-alkali tolerant type strain Dietzia timorensis ID05-A0528T.</title>
        <authorList>
            <person name="Wu X."/>
        </authorList>
    </citation>
    <scope>NUCLEOTIDE SEQUENCE [LARGE SCALE GENOMIC DNA]</scope>
    <source>
        <strain evidence="7 8">ID05-A0528</strain>
    </source>
</reference>
<proteinExistence type="predicted"/>
<feature type="transmembrane region" description="Helical" evidence="5">
    <location>
        <begin position="223"/>
        <end position="243"/>
    </location>
</feature>
<dbReference type="InterPro" id="IPR005829">
    <property type="entry name" value="Sugar_transporter_CS"/>
</dbReference>
<feature type="transmembrane region" description="Helical" evidence="5">
    <location>
        <begin position="112"/>
        <end position="132"/>
    </location>
</feature>
<dbReference type="STRING" id="499555.BJL86_2351"/>
<keyword evidence="2 5" id="KW-0812">Transmembrane</keyword>
<keyword evidence="8" id="KW-1185">Reference proteome</keyword>
<feature type="transmembrane region" description="Helical" evidence="5">
    <location>
        <begin position="60"/>
        <end position="79"/>
    </location>
</feature>
<dbReference type="InterPro" id="IPR036259">
    <property type="entry name" value="MFS_trans_sf"/>
</dbReference>
<accession>A0A173LLD3</accession>
<sequence length="422" mass="45076">MPQASTASTSRAPRSAWPALICWFAVFLDGFDLVALGAVIPDLLDGEVLGFTSSSVTTVSTMSLVGVALGASLVGVIVARIGRRKLLVAATALFSLFTLLTAFAPSVELFGVYRFIAGIGLGACLPSALVIISEHMPAEKRSRANTYTMTGYHVGAVAASLVALSFSPNWHIPFLIGGILGLVAVPLMWFKLEDDTVHAPAPVAVDEADQTPERKESILSGRWRAITIAVWVGSFMGLLLVYGLNTWLPQLMRVAGYDVSDSIVMLFVLNVGAVTGLVLAGQVADRAGIRRTARLWFAMGTIFLALLSLQVPSAWLLNAMIFITGVFVFSSQVLIYAYINTTYPDSARPTAMGMAASVGRFGAIVGPLVTGALVTAGIAYPWGFYFFAAIGLLGLLAVWIVPNERRVRAEIEEENDRRTINA</sequence>
<evidence type="ECO:0000256" key="5">
    <source>
        <dbReference type="SAM" id="Phobius"/>
    </source>
</evidence>
<dbReference type="InterPro" id="IPR011701">
    <property type="entry name" value="MFS"/>
</dbReference>
<dbReference type="CDD" id="cd17365">
    <property type="entry name" value="MFS_PcaK_like"/>
    <property type="match status" value="1"/>
</dbReference>
<feature type="transmembrane region" description="Helical" evidence="5">
    <location>
        <begin position="20"/>
        <end position="40"/>
    </location>
</feature>
<dbReference type="SUPFAM" id="SSF103473">
    <property type="entry name" value="MFS general substrate transporter"/>
    <property type="match status" value="1"/>
</dbReference>
<keyword evidence="3 5" id="KW-1133">Transmembrane helix</keyword>
<dbReference type="GO" id="GO:0046943">
    <property type="term" value="F:carboxylic acid transmembrane transporter activity"/>
    <property type="evidence" value="ECO:0007669"/>
    <property type="project" value="TreeGrafter"/>
</dbReference>
<dbReference type="PANTHER" id="PTHR23508">
    <property type="entry name" value="CARBOXYLIC ACID TRANSPORTER PROTEIN HOMOLOG"/>
    <property type="match status" value="1"/>
</dbReference>
<dbReference type="PANTHER" id="PTHR23508:SF10">
    <property type="entry name" value="CARBOXYLIC ACID TRANSPORTER PROTEIN HOMOLOG"/>
    <property type="match status" value="1"/>
</dbReference>
<dbReference type="EMBL" id="CP015961">
    <property type="protein sequence ID" value="ANI93115.1"/>
    <property type="molecule type" value="Genomic_DNA"/>
</dbReference>
<evidence type="ECO:0000256" key="1">
    <source>
        <dbReference type="ARBA" id="ARBA00004651"/>
    </source>
</evidence>
<gene>
    <name evidence="7" type="ORF">BJL86_2351</name>
</gene>
<feature type="transmembrane region" description="Helical" evidence="5">
    <location>
        <begin position="170"/>
        <end position="190"/>
    </location>
</feature>
<feature type="transmembrane region" description="Helical" evidence="5">
    <location>
        <begin position="263"/>
        <end position="281"/>
    </location>
</feature>
<feature type="transmembrane region" description="Helical" evidence="5">
    <location>
        <begin position="293"/>
        <end position="309"/>
    </location>
</feature>
<keyword evidence="4 5" id="KW-0472">Membrane</keyword>
<dbReference type="InterPro" id="IPR020846">
    <property type="entry name" value="MFS_dom"/>
</dbReference>
<protein>
    <submittedName>
        <fullName evidence="7">Benzoate transport protein</fullName>
    </submittedName>
</protein>
<organism evidence="7 8">
    <name type="scientific">Dietzia timorensis</name>
    <dbReference type="NCBI Taxonomy" id="499555"/>
    <lineage>
        <taxon>Bacteria</taxon>
        <taxon>Bacillati</taxon>
        <taxon>Actinomycetota</taxon>
        <taxon>Actinomycetes</taxon>
        <taxon>Mycobacteriales</taxon>
        <taxon>Dietziaceae</taxon>
        <taxon>Dietzia</taxon>
    </lineage>
</organism>
<dbReference type="GO" id="GO:0005886">
    <property type="term" value="C:plasma membrane"/>
    <property type="evidence" value="ECO:0007669"/>
    <property type="project" value="UniProtKB-SubCell"/>
</dbReference>
<name>A0A173LLD3_9ACTN</name>
<dbReference type="Gene3D" id="1.20.1250.20">
    <property type="entry name" value="MFS general substrate transporter like domains"/>
    <property type="match status" value="2"/>
</dbReference>